<comment type="caution">
    <text evidence="1">The sequence shown here is derived from an EMBL/GenBank/DDBJ whole genome shotgun (WGS) entry which is preliminary data.</text>
</comment>
<evidence type="ECO:0000313" key="1">
    <source>
        <dbReference type="EMBL" id="MCT7945658.1"/>
    </source>
</evidence>
<evidence type="ECO:0008006" key="3">
    <source>
        <dbReference type="Google" id="ProtNLM"/>
    </source>
</evidence>
<proteinExistence type="predicted"/>
<reference evidence="1" key="1">
    <citation type="journal article" date="2023" name="Int. J. Syst. Evol. Microbiol.">
        <title>&lt;i&gt;Shewanella septentrionalis&lt;/i&gt; sp. nov. and &lt;i&gt;Shewanella holmiensis&lt;/i&gt; sp. nov., isolated from Baltic Sea water and sediments.</title>
        <authorList>
            <person name="Martin-Rodriguez A.J."/>
            <person name="Thorell K."/>
            <person name="Joffre E."/>
            <person name="Jensie-Markopoulos S."/>
            <person name="Moore E.R.B."/>
            <person name="Sjoling A."/>
        </authorList>
    </citation>
    <scope>NUCLEOTIDE SEQUENCE</scope>
    <source>
        <strain evidence="1">SP1W3</strain>
    </source>
</reference>
<evidence type="ECO:0000313" key="2">
    <source>
        <dbReference type="Proteomes" id="UP001155604"/>
    </source>
</evidence>
<organism evidence="1 2">
    <name type="scientific">Shewanella septentrionalis</name>
    <dbReference type="NCBI Taxonomy" id="2952223"/>
    <lineage>
        <taxon>Bacteria</taxon>
        <taxon>Pseudomonadati</taxon>
        <taxon>Pseudomonadota</taxon>
        <taxon>Gammaproteobacteria</taxon>
        <taxon>Alteromonadales</taxon>
        <taxon>Shewanellaceae</taxon>
        <taxon>Shewanella</taxon>
    </lineage>
</organism>
<sequence>MDINFSCIRTHDGSKNSGFEELICQIAHLQKPDDGKRFVKKDGAGGDAGVECYWILEDGSEICWQAKYFLNGMNSSRWQQINESFTTALEKHSKLTHYIVCLPLDKADSRKKGKSGKQVVSVEDEWLEHIKKWEGQAKAVGRKIEFSYWGKHEITTFLTLDDPLYSGRALYWFNEPFLGKEVFRSIAKRSQDSLGDRYTPEFHVKLPIAKSFDGLCLNFSWWDLLKERRSELKDASSDVISFLKAEDKKGDVSLNIESINSLADQLNDFWDEFGKGIADKDFHHRISKINSSLEDLSKLYAEVYKDVHDKIDWSERKDNSKSNLYKLDNAIDDLASFIKQKKAISSQTKAALLYGEAGIGKSHLLCDLSLHRININLPTLFLLGAQYQGGNPTGFLKESLDLQNYRSSQVLGAIDAAGEASGARALIVIDAINEGNYRDDWHNQITGFLSDLSRFPYIAVLFSCRSTYLSYILPDSANESLLPRIEHHGFRGHEHRAAEKFLSQQGISKPSAPILAPEFTNPLFLKTCCRALRQNKQNSFPKGLNYITSLFDFYVSSIERVVAKKKRFNPNENIVKSTLINIASKLLPDNLEGLLKQDVRKLVNNYDPNPNHGDSLFDILIDEGILSEDVSYKEEQRGNLIVRFTYERFSDYFIAQELVNQVDDIKVAFSDGGSIGQLLKDNGYYRFSGIFEALAIIVAECFNRELEDLLPDDIEVGKRQLDETFQNTVLWRSPSSFSERTLELLNNLKSHSYSDPALDILLKLSTEPNHPWNAELLHRNLAKKAIAERDYFWSIHIAYGDSSEEDDEYESIIRTIIEWSHSGIVDSVEEERIRLCAITLIWFLTTPNRRIRDRSTKSLVRILSIYPNLVEKLLNDFSHLEDTYLTERLYAVAYGVVCNTNKEDIIRGIASTTFELIFRDGEPPSHILLRDYARGILEYALHIGVLSAEIAPEQFRPPYKSSPELDNPSPKEIERIAGDEFSSRIKSSLMGFPGDFGNYTMGCVHNWSATPIALPKIENGYEIKKRFAHELLTDDVQEEYLAKIEPMPVSDNSVSPEDLLKAIKRIEFDSEDYKRSFEEQRKEQEKFDSRVSTQLSDEQKEYYRWLSGIRNNRPAAFSRKWAQRWVCKRAHEFGWTEDLFADFEKRCSYGRGGGPSGGAMERVGKKYQWMAFHEFLARLSDNFHWTNRGYSDVSDDDIYEGPWQISKRDIDPTNWARQSGEYKTYHNKQCTWWQPYRFPFPKENDVVAKTNFLWDEEILPEFSELLQRTMPTDNSNWLVLHGFWSENRKYTDDDIEGPYLDGWFRINSIFIHKGDYDSLAKGVEGKTLCDPHIVSAPSTQHEGFLGEYPWHTIYRHLSGWREPEEVFRDQIAVEHLVPFSKYEWEEGGNDYSLNSSLYFHMPAKELIKDMDLARSSGRWGRWEHKGQLVFCDPSLEEYGPSYALMRSDKVQKWLDDNDMEIVWLIGGEKEMFSSGASQFFGRLAYSGLFKYEDGKPVGNIWFNKEESKH</sequence>
<dbReference type="EMBL" id="JAMTCC010000014">
    <property type="protein sequence ID" value="MCT7945658.1"/>
    <property type="molecule type" value="Genomic_DNA"/>
</dbReference>
<dbReference type="InterPro" id="IPR027417">
    <property type="entry name" value="P-loop_NTPase"/>
</dbReference>
<dbReference type="RefSeq" id="WP_261272586.1">
    <property type="nucleotide sequence ID" value="NZ_JAMTCC010000014.1"/>
</dbReference>
<protein>
    <recommendedName>
        <fullName evidence="3">ATP-binding protein</fullName>
    </recommendedName>
</protein>
<keyword evidence="2" id="KW-1185">Reference proteome</keyword>
<accession>A0A9X2WUE6</accession>
<gene>
    <name evidence="1" type="ORF">NE536_09805</name>
</gene>
<dbReference type="SUPFAM" id="SSF52540">
    <property type="entry name" value="P-loop containing nucleoside triphosphate hydrolases"/>
    <property type="match status" value="1"/>
</dbReference>
<name>A0A9X2WUE6_9GAMM</name>
<dbReference type="Proteomes" id="UP001155604">
    <property type="component" value="Unassembled WGS sequence"/>
</dbReference>